<evidence type="ECO:0000256" key="1">
    <source>
        <dbReference type="SAM" id="Phobius"/>
    </source>
</evidence>
<feature type="transmembrane region" description="Helical" evidence="1">
    <location>
        <begin position="12"/>
        <end position="32"/>
    </location>
</feature>
<sequence length="57" mass="6478">MYHKMGSGKDPYTELLKILIVILIAVPAAFVVRDALHDDKPEENIQDIVKEESQIEL</sequence>
<dbReference type="EMBL" id="JACXAI010000002">
    <property type="protein sequence ID" value="MBD1379166.1"/>
    <property type="molecule type" value="Genomic_DNA"/>
</dbReference>
<dbReference type="AlphaFoldDB" id="A0A926NDD5"/>
<comment type="caution">
    <text evidence="2">The sequence shown here is derived from an EMBL/GenBank/DDBJ whole genome shotgun (WGS) entry which is preliminary data.</text>
</comment>
<dbReference type="Proteomes" id="UP000626844">
    <property type="component" value="Unassembled WGS sequence"/>
</dbReference>
<evidence type="ECO:0000313" key="2">
    <source>
        <dbReference type="EMBL" id="MBD1379166.1"/>
    </source>
</evidence>
<accession>A0A926NDD5</accession>
<organism evidence="2 3">
    <name type="scientific">Metabacillus arenae</name>
    <dbReference type="NCBI Taxonomy" id="2771434"/>
    <lineage>
        <taxon>Bacteria</taxon>
        <taxon>Bacillati</taxon>
        <taxon>Bacillota</taxon>
        <taxon>Bacilli</taxon>
        <taxon>Bacillales</taxon>
        <taxon>Bacillaceae</taxon>
        <taxon>Metabacillus</taxon>
    </lineage>
</organism>
<keyword evidence="3" id="KW-1185">Reference proteome</keyword>
<protein>
    <submittedName>
        <fullName evidence="2">Uncharacterized protein</fullName>
    </submittedName>
</protein>
<proteinExistence type="predicted"/>
<keyword evidence="1" id="KW-1133">Transmembrane helix</keyword>
<keyword evidence="1" id="KW-0812">Transmembrane</keyword>
<reference evidence="2" key="1">
    <citation type="submission" date="2020-09" db="EMBL/GenBank/DDBJ databases">
        <title>A novel bacterium of genus Bacillus, isolated from South China Sea.</title>
        <authorList>
            <person name="Huang H."/>
            <person name="Mo K."/>
            <person name="Hu Y."/>
        </authorList>
    </citation>
    <scope>NUCLEOTIDE SEQUENCE</scope>
    <source>
        <strain evidence="2">IB182487</strain>
    </source>
</reference>
<dbReference type="RefSeq" id="WP_191155525.1">
    <property type="nucleotide sequence ID" value="NZ_JACXAI010000002.1"/>
</dbReference>
<evidence type="ECO:0000313" key="3">
    <source>
        <dbReference type="Proteomes" id="UP000626844"/>
    </source>
</evidence>
<name>A0A926NDD5_9BACI</name>
<keyword evidence="1" id="KW-0472">Membrane</keyword>
<gene>
    <name evidence="2" type="ORF">IC621_02885</name>
</gene>